<accession>A0A8J2VUG9</accession>
<evidence type="ECO:0000256" key="4">
    <source>
        <dbReference type="ARBA" id="ARBA00018392"/>
    </source>
</evidence>
<comment type="catalytic activity">
    <reaction evidence="1">
        <text>a 1,2-diacyl-sn-glycero-3-phosphocholine + H2O = a 1,2-diacyl-sn-glycero-3-phosphate + choline + H(+)</text>
        <dbReference type="Rhea" id="RHEA:14445"/>
        <dbReference type="ChEBI" id="CHEBI:15354"/>
        <dbReference type="ChEBI" id="CHEBI:15377"/>
        <dbReference type="ChEBI" id="CHEBI:15378"/>
        <dbReference type="ChEBI" id="CHEBI:57643"/>
        <dbReference type="ChEBI" id="CHEBI:58608"/>
        <dbReference type="EC" id="3.1.4.4"/>
    </reaction>
</comment>
<dbReference type="InterPro" id="IPR015679">
    <property type="entry name" value="PLipase_D_fam"/>
</dbReference>
<dbReference type="PANTHER" id="PTHR18896:SF76">
    <property type="entry name" value="PHOSPHOLIPASE"/>
    <property type="match status" value="1"/>
</dbReference>
<dbReference type="SUPFAM" id="SSF56024">
    <property type="entry name" value="Phospholipase D/nuclease"/>
    <property type="match status" value="2"/>
</dbReference>
<evidence type="ECO:0000256" key="5">
    <source>
        <dbReference type="ARBA" id="ARBA00022525"/>
    </source>
</evidence>
<evidence type="ECO:0000256" key="1">
    <source>
        <dbReference type="ARBA" id="ARBA00000798"/>
    </source>
</evidence>
<evidence type="ECO:0000313" key="12">
    <source>
        <dbReference type="Proteomes" id="UP000602745"/>
    </source>
</evidence>
<dbReference type="Proteomes" id="UP000602745">
    <property type="component" value="Unassembled WGS sequence"/>
</dbReference>
<evidence type="ECO:0000256" key="6">
    <source>
        <dbReference type="ARBA" id="ARBA00022737"/>
    </source>
</evidence>
<dbReference type="GO" id="GO:0009395">
    <property type="term" value="P:phospholipid catabolic process"/>
    <property type="evidence" value="ECO:0007669"/>
    <property type="project" value="TreeGrafter"/>
</dbReference>
<gene>
    <name evidence="11" type="ORF">GCM10007276_14960</name>
</gene>
<name>A0A8J2VUG9_9RHOB</name>
<dbReference type="PROSITE" id="PS50035">
    <property type="entry name" value="PLD"/>
    <property type="match status" value="2"/>
</dbReference>
<dbReference type="GO" id="GO:0004630">
    <property type="term" value="F:phospholipase D activity"/>
    <property type="evidence" value="ECO:0007669"/>
    <property type="project" value="UniProtKB-EC"/>
</dbReference>
<reference evidence="11" key="2">
    <citation type="submission" date="2020-09" db="EMBL/GenBank/DDBJ databases">
        <authorList>
            <person name="Sun Q."/>
            <person name="Sedlacek I."/>
        </authorList>
    </citation>
    <scope>NUCLEOTIDE SEQUENCE</scope>
    <source>
        <strain evidence="11">CCM 7684</strain>
    </source>
</reference>
<dbReference type="Gene3D" id="3.30.870.10">
    <property type="entry name" value="Endonuclease Chain A"/>
    <property type="match status" value="2"/>
</dbReference>
<dbReference type="InterPro" id="IPR025202">
    <property type="entry name" value="PLD-like_dom"/>
</dbReference>
<comment type="subcellular location">
    <subcellularLocation>
        <location evidence="3">Secreted</location>
    </subcellularLocation>
</comment>
<dbReference type="EMBL" id="BMCP01000002">
    <property type="protein sequence ID" value="GGE38671.1"/>
    <property type="molecule type" value="Genomic_DNA"/>
</dbReference>
<evidence type="ECO:0000256" key="9">
    <source>
        <dbReference type="ARBA" id="ARBA00029594"/>
    </source>
</evidence>
<evidence type="ECO:0000256" key="3">
    <source>
        <dbReference type="ARBA" id="ARBA00004613"/>
    </source>
</evidence>
<dbReference type="CDD" id="cd09143">
    <property type="entry name" value="PLDc_vPLD1_2_like_bac_2"/>
    <property type="match status" value="1"/>
</dbReference>
<keyword evidence="12" id="KW-1185">Reference proteome</keyword>
<feature type="domain" description="PLD phosphodiesterase" evidence="10">
    <location>
        <begin position="140"/>
        <end position="167"/>
    </location>
</feature>
<comment type="function">
    <text evidence="2">Could be a virulence factor.</text>
</comment>
<sequence length="491" mass="55886">MLSPEPISNQKADTRRLLKPGETCWRIDRADRVRLIVDAADYFRAAKASMLAARHSIYLIGWDFDTRIRLEPQGKTLDGPNKLGRFLIWLSKTRPELHIYMLKWDLGLIQFLWRGSTPLMLMDWMTDNRVRFRLDKKHPVAAAHHQKLIVVDDAIAFCGGIDMTSSRWDTREHKDKQPCRRRPWGGSYGPWHDAATMVDGKAAKALGDLARRRWHHATGEELPEAPGGGEAWPDEFEPVLTDVDVAIARTVPEMPDSQEAREVEALYVAGILAAERTIYLESQYFASRKVAMALARRLREPDGPEVVVVNPKKADGWLEEVTMDSARAKLVTYVRNNDLHDRFRLYYPVTEEGRPIYVHAKIMVIDDRLLRVGSSNLNNRSMGFDSECDLAMEAVEGDSDETRLRKAFHAIRDDLLAEHLGLPSAKVAEHACATGSLIRTIEELRGPGRSLRPLEPEPVDAIGDVLSETELVDPERPPKMWRRLFRRRPIA</sequence>
<evidence type="ECO:0000259" key="10">
    <source>
        <dbReference type="PROSITE" id="PS50035"/>
    </source>
</evidence>
<feature type="domain" description="PLD phosphodiesterase" evidence="10">
    <location>
        <begin position="354"/>
        <end position="381"/>
    </location>
</feature>
<dbReference type="AlphaFoldDB" id="A0A8J2VUG9"/>
<dbReference type="Pfam" id="PF00614">
    <property type="entry name" value="PLDc"/>
    <property type="match status" value="1"/>
</dbReference>
<dbReference type="InterPro" id="IPR001736">
    <property type="entry name" value="PLipase_D/transphosphatidylase"/>
</dbReference>
<dbReference type="GO" id="GO:0005576">
    <property type="term" value="C:extracellular region"/>
    <property type="evidence" value="ECO:0007669"/>
    <property type="project" value="UniProtKB-SubCell"/>
</dbReference>
<evidence type="ECO:0000313" key="11">
    <source>
        <dbReference type="EMBL" id="GGE38671.1"/>
    </source>
</evidence>
<evidence type="ECO:0000256" key="8">
    <source>
        <dbReference type="ARBA" id="ARBA00023098"/>
    </source>
</evidence>
<keyword evidence="5" id="KW-0964">Secreted</keyword>
<evidence type="ECO:0000256" key="7">
    <source>
        <dbReference type="ARBA" id="ARBA00022801"/>
    </source>
</evidence>
<dbReference type="CDD" id="cd09140">
    <property type="entry name" value="PLDc_vPLD1_2_like_bac_1"/>
    <property type="match status" value="1"/>
</dbReference>
<dbReference type="PANTHER" id="PTHR18896">
    <property type="entry name" value="PHOSPHOLIPASE D"/>
    <property type="match status" value="1"/>
</dbReference>
<dbReference type="SMART" id="SM00155">
    <property type="entry name" value="PLDc"/>
    <property type="match status" value="2"/>
</dbReference>
<evidence type="ECO:0000256" key="2">
    <source>
        <dbReference type="ARBA" id="ARBA00003145"/>
    </source>
</evidence>
<keyword evidence="8" id="KW-0443">Lipid metabolism</keyword>
<dbReference type="Pfam" id="PF13091">
    <property type="entry name" value="PLDc_2"/>
    <property type="match status" value="1"/>
</dbReference>
<protein>
    <recommendedName>
        <fullName evidence="4">Phospholipase D</fullName>
    </recommendedName>
    <alternativeName>
        <fullName evidence="9">Choline phosphatase</fullName>
    </alternativeName>
</protein>
<comment type="caution">
    <text evidence="11">The sequence shown here is derived from an EMBL/GenBank/DDBJ whole genome shotgun (WGS) entry which is preliminary data.</text>
</comment>
<reference evidence="11" key="1">
    <citation type="journal article" date="2014" name="Int. J. Syst. Evol. Microbiol.">
        <title>Complete genome sequence of Corynebacterium casei LMG S-19264T (=DSM 44701T), isolated from a smear-ripened cheese.</title>
        <authorList>
            <consortium name="US DOE Joint Genome Institute (JGI-PGF)"/>
            <person name="Walter F."/>
            <person name="Albersmeier A."/>
            <person name="Kalinowski J."/>
            <person name="Ruckert C."/>
        </authorList>
    </citation>
    <scope>NUCLEOTIDE SEQUENCE</scope>
    <source>
        <strain evidence="11">CCM 7684</strain>
    </source>
</reference>
<proteinExistence type="predicted"/>
<organism evidence="11 12">
    <name type="scientific">Agaricicola taiwanensis</name>
    <dbReference type="NCBI Taxonomy" id="591372"/>
    <lineage>
        <taxon>Bacteria</taxon>
        <taxon>Pseudomonadati</taxon>
        <taxon>Pseudomonadota</taxon>
        <taxon>Alphaproteobacteria</taxon>
        <taxon>Rhodobacterales</taxon>
        <taxon>Paracoccaceae</taxon>
        <taxon>Agaricicola</taxon>
    </lineage>
</organism>
<keyword evidence="6" id="KW-0677">Repeat</keyword>
<keyword evidence="7" id="KW-0378">Hydrolase</keyword>
<dbReference type="RefSeq" id="WP_188409144.1">
    <property type="nucleotide sequence ID" value="NZ_BMCP01000002.1"/>
</dbReference>